<dbReference type="SUPFAM" id="SSF49785">
    <property type="entry name" value="Galactose-binding domain-like"/>
    <property type="match status" value="1"/>
</dbReference>
<dbReference type="InterPro" id="IPR013736">
    <property type="entry name" value="Xaa-Pro_dipept_C"/>
</dbReference>
<reference evidence="5" key="1">
    <citation type="submission" date="2018-12" db="EMBL/GenBank/DDBJ databases">
        <title>Maribacter lutimaris sp. nov., isolated from marine sediment.</title>
        <authorList>
            <person name="Kim K.K."/>
        </authorList>
    </citation>
    <scope>NUCLEOTIDE SEQUENCE [LARGE SCALE GENOMIC DNA]</scope>
    <source>
        <strain evidence="5">PoM-212</strain>
    </source>
</reference>
<sequence length="574" mass="66455">MRNPTTTIKKRTNKVICIFATFCLLLTNVVSSYAQETKLSDSFYNIQDSILIPTKSGIDISATIVRKQTHTQPLPAVLFYTTYYQGEGDSFFAKLSADRDYVGIVAYARGIRTDINHYSPYENEQTDIYDIIDWISKQDWCNGNVGMYGGSYTGFSQWATVKNIHPALKTIVPQVAVMPGYDTPMENNVQMYLGLYWSNDNIYKEEPIRRSLPFEWFTNGIAWKNLDSLAGYKNKIFQNWLQHPSYDKYWQSLVPTPEEYAKIDIPVLTTTGYYDGSQIGAIQYFKLHNKYNKNANHYFVIGPYDHWGGQAKAAKNLMAYDIDSVANMSMRQLAYDWLDYILKGKPKPELLKDKVNYQVMGTNEWRHSPSLQTMNNDTIRLYLDNKTLTIHKPKKRRFEEQSVNFKDRESQNNYYTPEIVFDTLDQSNGSVFTSKPFEKDFSINGSFTGELFATINKKDMDVSLALYEQMPNGKYFFLTRYVGRASYAQNNSKRQLLQPDKEESIPFVNTRFVSRKISKGSRLVILLNINKHPFEIINYGSGKPVSDESIKDADEPLQIKWHNESYIEIPIWKN</sequence>
<dbReference type="InterPro" id="IPR008979">
    <property type="entry name" value="Galactose-bd-like_sf"/>
</dbReference>
<dbReference type="AlphaFoldDB" id="A0A426RMJ8"/>
<name>A0A426RMJ8_9FLAO</name>
<dbReference type="NCBIfam" id="TIGR00976">
    <property type="entry name" value="CocE_NonD"/>
    <property type="match status" value="1"/>
</dbReference>
<organism evidence="4 5">
    <name type="scientific">Maribacter algicola</name>
    <dbReference type="NCBI Taxonomy" id="2498892"/>
    <lineage>
        <taxon>Bacteria</taxon>
        <taxon>Pseudomonadati</taxon>
        <taxon>Bacteroidota</taxon>
        <taxon>Flavobacteriia</taxon>
        <taxon>Flavobacteriales</taxon>
        <taxon>Flavobacteriaceae</taxon>
        <taxon>Maribacter</taxon>
    </lineage>
</organism>
<dbReference type="SUPFAM" id="SSF53474">
    <property type="entry name" value="alpha/beta-Hydrolases"/>
    <property type="match status" value="1"/>
</dbReference>
<dbReference type="InterPro" id="IPR000383">
    <property type="entry name" value="Xaa-Pro-like_dom"/>
</dbReference>
<dbReference type="Proteomes" id="UP000286990">
    <property type="component" value="Unassembled WGS sequence"/>
</dbReference>
<dbReference type="InterPro" id="IPR005674">
    <property type="entry name" value="CocE/Ser_esterase"/>
</dbReference>
<dbReference type="Gene3D" id="3.40.50.1820">
    <property type="entry name" value="alpha/beta hydrolase"/>
    <property type="match status" value="1"/>
</dbReference>
<keyword evidence="1 4" id="KW-0378">Hydrolase</keyword>
<feature type="chain" id="PRO_5019400904" evidence="2">
    <location>
        <begin position="35"/>
        <end position="574"/>
    </location>
</feature>
<gene>
    <name evidence="4" type="ORF">DZC72_06590</name>
</gene>
<dbReference type="Pfam" id="PF08530">
    <property type="entry name" value="PepX_C"/>
    <property type="match status" value="1"/>
</dbReference>
<protein>
    <submittedName>
        <fullName evidence="4">CocE/NonD family hydrolase</fullName>
    </submittedName>
</protein>
<accession>A0A426RMJ8</accession>
<dbReference type="OrthoDB" id="319764at2"/>
<dbReference type="InterPro" id="IPR029058">
    <property type="entry name" value="AB_hydrolase_fold"/>
</dbReference>
<proteinExistence type="predicted"/>
<feature type="domain" description="Xaa-Pro dipeptidyl-peptidase C-terminal" evidence="3">
    <location>
        <begin position="335"/>
        <end position="560"/>
    </location>
</feature>
<dbReference type="SMART" id="SM00939">
    <property type="entry name" value="PepX_C"/>
    <property type="match status" value="1"/>
</dbReference>
<keyword evidence="2" id="KW-0732">Signal</keyword>
<comment type="caution">
    <text evidence="4">The sequence shown here is derived from an EMBL/GenBank/DDBJ whole genome shotgun (WGS) entry which is preliminary data.</text>
</comment>
<feature type="signal peptide" evidence="2">
    <location>
        <begin position="1"/>
        <end position="34"/>
    </location>
</feature>
<evidence type="ECO:0000256" key="2">
    <source>
        <dbReference type="SAM" id="SignalP"/>
    </source>
</evidence>
<dbReference type="Pfam" id="PF02129">
    <property type="entry name" value="Peptidase_S15"/>
    <property type="match status" value="1"/>
</dbReference>
<dbReference type="Gene3D" id="1.10.3020.10">
    <property type="entry name" value="alpha-amino acid ester hydrolase ( Helical cap domain)"/>
    <property type="match status" value="1"/>
</dbReference>
<dbReference type="GO" id="GO:0008239">
    <property type="term" value="F:dipeptidyl-peptidase activity"/>
    <property type="evidence" value="ECO:0007669"/>
    <property type="project" value="InterPro"/>
</dbReference>
<keyword evidence="5" id="KW-1185">Reference proteome</keyword>
<evidence type="ECO:0000256" key="1">
    <source>
        <dbReference type="ARBA" id="ARBA00022801"/>
    </source>
</evidence>
<dbReference type="Gene3D" id="2.60.120.260">
    <property type="entry name" value="Galactose-binding domain-like"/>
    <property type="match status" value="1"/>
</dbReference>
<dbReference type="EMBL" id="QUSX01000001">
    <property type="protein sequence ID" value="RRQ50227.1"/>
    <property type="molecule type" value="Genomic_DNA"/>
</dbReference>
<evidence type="ECO:0000313" key="5">
    <source>
        <dbReference type="Proteomes" id="UP000286990"/>
    </source>
</evidence>
<evidence type="ECO:0000313" key="4">
    <source>
        <dbReference type="EMBL" id="RRQ50227.1"/>
    </source>
</evidence>
<evidence type="ECO:0000259" key="3">
    <source>
        <dbReference type="SMART" id="SM00939"/>
    </source>
</evidence>